<dbReference type="Proteomes" id="UP000823886">
    <property type="component" value="Unassembled WGS sequence"/>
</dbReference>
<feature type="transmembrane region" description="Helical" evidence="1">
    <location>
        <begin position="24"/>
        <end position="44"/>
    </location>
</feature>
<keyword evidence="1" id="KW-1133">Transmembrane helix</keyword>
<feature type="transmembrane region" description="Helical" evidence="1">
    <location>
        <begin position="153"/>
        <end position="174"/>
    </location>
</feature>
<sequence>MKVKYPAEAFALSLILSSGTMKGAFLSGVLVLLAVVLAEFLKNLLEDGIPLWSLRLCVYVGTGGICGAAFYLGFAAVGEELWAGLWLMTVLIGLLSARHVLKSSLEADYDGIFWESAFVWGMGILLAAARELLAEGEIFGYPLFQASFQSKSFGDVIFGFLAAGLALAFANAVLKKKCTDTQSWYLAVPMIVFARPFEMVSFGSVIGAVWTIGVSLALFFSIKKTLKFSRTGPAYRGLPAEMLSLGFLYMILSIY</sequence>
<evidence type="ECO:0000313" key="3">
    <source>
        <dbReference type="Proteomes" id="UP000823886"/>
    </source>
</evidence>
<reference evidence="2" key="2">
    <citation type="submission" date="2021-04" db="EMBL/GenBank/DDBJ databases">
        <authorList>
            <person name="Gilroy R."/>
        </authorList>
    </citation>
    <scope>NUCLEOTIDE SEQUENCE</scope>
    <source>
        <strain evidence="2">ChiBcec2-3848</strain>
    </source>
</reference>
<evidence type="ECO:0000313" key="2">
    <source>
        <dbReference type="EMBL" id="HJC63592.1"/>
    </source>
</evidence>
<feature type="transmembrane region" description="Helical" evidence="1">
    <location>
        <begin position="56"/>
        <end position="77"/>
    </location>
</feature>
<dbReference type="AlphaFoldDB" id="A0A9D2PM50"/>
<organism evidence="2 3">
    <name type="scientific">Candidatus Blautia merdavium</name>
    <dbReference type="NCBI Taxonomy" id="2838494"/>
    <lineage>
        <taxon>Bacteria</taxon>
        <taxon>Bacillati</taxon>
        <taxon>Bacillota</taxon>
        <taxon>Clostridia</taxon>
        <taxon>Lachnospirales</taxon>
        <taxon>Lachnospiraceae</taxon>
        <taxon>Blautia</taxon>
    </lineage>
</organism>
<feature type="transmembrane region" description="Helical" evidence="1">
    <location>
        <begin position="200"/>
        <end position="222"/>
    </location>
</feature>
<proteinExistence type="predicted"/>
<dbReference type="EMBL" id="DWVZ01000108">
    <property type="protein sequence ID" value="HJC63592.1"/>
    <property type="molecule type" value="Genomic_DNA"/>
</dbReference>
<accession>A0A9D2PM50</accession>
<keyword evidence="1" id="KW-0812">Transmembrane</keyword>
<keyword evidence="1" id="KW-0472">Membrane</keyword>
<feature type="transmembrane region" description="Helical" evidence="1">
    <location>
        <begin position="234"/>
        <end position="252"/>
    </location>
</feature>
<protein>
    <submittedName>
        <fullName evidence="2">Uncharacterized protein</fullName>
    </submittedName>
</protein>
<gene>
    <name evidence="2" type="ORF">H9753_08245</name>
</gene>
<evidence type="ECO:0000256" key="1">
    <source>
        <dbReference type="SAM" id="Phobius"/>
    </source>
</evidence>
<feature type="transmembrane region" description="Helical" evidence="1">
    <location>
        <begin position="83"/>
        <end position="101"/>
    </location>
</feature>
<name>A0A9D2PM50_9FIRM</name>
<comment type="caution">
    <text evidence="2">The sequence shown here is derived from an EMBL/GenBank/DDBJ whole genome shotgun (WGS) entry which is preliminary data.</text>
</comment>
<reference evidence="2" key="1">
    <citation type="journal article" date="2021" name="PeerJ">
        <title>Extensive microbial diversity within the chicken gut microbiome revealed by metagenomics and culture.</title>
        <authorList>
            <person name="Gilroy R."/>
            <person name="Ravi A."/>
            <person name="Getino M."/>
            <person name="Pursley I."/>
            <person name="Horton D.L."/>
            <person name="Alikhan N.F."/>
            <person name="Baker D."/>
            <person name="Gharbi K."/>
            <person name="Hall N."/>
            <person name="Watson M."/>
            <person name="Adriaenssens E.M."/>
            <person name="Foster-Nyarko E."/>
            <person name="Jarju S."/>
            <person name="Secka A."/>
            <person name="Antonio M."/>
            <person name="Oren A."/>
            <person name="Chaudhuri R.R."/>
            <person name="La Ragione R."/>
            <person name="Hildebrand F."/>
            <person name="Pallen M.J."/>
        </authorList>
    </citation>
    <scope>NUCLEOTIDE SEQUENCE</scope>
    <source>
        <strain evidence="2">ChiBcec2-3848</strain>
    </source>
</reference>
<feature type="transmembrane region" description="Helical" evidence="1">
    <location>
        <begin position="113"/>
        <end position="133"/>
    </location>
</feature>